<dbReference type="GO" id="GO:0005737">
    <property type="term" value="C:cytoplasm"/>
    <property type="evidence" value="ECO:0007669"/>
    <property type="project" value="TreeGrafter"/>
</dbReference>
<keyword evidence="4" id="KW-0547">Nucleotide-binding</keyword>
<evidence type="ECO:0000256" key="4">
    <source>
        <dbReference type="ARBA" id="ARBA00022741"/>
    </source>
</evidence>
<dbReference type="Gene3D" id="3.30.200.20">
    <property type="entry name" value="Phosphorylase Kinase, domain 1"/>
    <property type="match status" value="1"/>
</dbReference>
<dbReference type="Pfam" id="PF12330">
    <property type="entry name" value="Haspin_kinase"/>
    <property type="match status" value="1"/>
</dbReference>
<feature type="region of interest" description="Disordered" evidence="9">
    <location>
        <begin position="1"/>
        <end position="51"/>
    </location>
</feature>
<keyword evidence="3" id="KW-0808">Transferase</keyword>
<keyword evidence="2" id="KW-0723">Serine/threonine-protein kinase</keyword>
<dbReference type="GO" id="GO:0035556">
    <property type="term" value="P:intracellular signal transduction"/>
    <property type="evidence" value="ECO:0007669"/>
    <property type="project" value="TreeGrafter"/>
</dbReference>
<organism evidence="11 12">
    <name type="scientific">Canariomyces notabilis</name>
    <dbReference type="NCBI Taxonomy" id="2074819"/>
    <lineage>
        <taxon>Eukaryota</taxon>
        <taxon>Fungi</taxon>
        <taxon>Dikarya</taxon>
        <taxon>Ascomycota</taxon>
        <taxon>Pezizomycotina</taxon>
        <taxon>Sordariomycetes</taxon>
        <taxon>Sordariomycetidae</taxon>
        <taxon>Sordariales</taxon>
        <taxon>Chaetomiaceae</taxon>
        <taxon>Canariomyces</taxon>
    </lineage>
</organism>
<comment type="caution">
    <text evidence="11">The sequence shown here is derived from an EMBL/GenBank/DDBJ whole genome shotgun (WGS) entry which is preliminary data.</text>
</comment>
<reference evidence="11" key="1">
    <citation type="journal article" date="2023" name="Mol. Phylogenet. Evol.">
        <title>Genome-scale phylogeny and comparative genomics of the fungal order Sordariales.</title>
        <authorList>
            <person name="Hensen N."/>
            <person name="Bonometti L."/>
            <person name="Westerberg I."/>
            <person name="Brannstrom I.O."/>
            <person name="Guillou S."/>
            <person name="Cros-Aarteil S."/>
            <person name="Calhoun S."/>
            <person name="Haridas S."/>
            <person name="Kuo A."/>
            <person name="Mondo S."/>
            <person name="Pangilinan J."/>
            <person name="Riley R."/>
            <person name="LaButti K."/>
            <person name="Andreopoulos B."/>
            <person name="Lipzen A."/>
            <person name="Chen C."/>
            <person name="Yan M."/>
            <person name="Daum C."/>
            <person name="Ng V."/>
            <person name="Clum A."/>
            <person name="Steindorff A."/>
            <person name="Ohm R.A."/>
            <person name="Martin F."/>
            <person name="Silar P."/>
            <person name="Natvig D.O."/>
            <person name="Lalanne C."/>
            <person name="Gautier V."/>
            <person name="Ament-Velasquez S.L."/>
            <person name="Kruys A."/>
            <person name="Hutchinson M.I."/>
            <person name="Powell A.J."/>
            <person name="Barry K."/>
            <person name="Miller A.N."/>
            <person name="Grigoriev I.V."/>
            <person name="Debuchy R."/>
            <person name="Gladieux P."/>
            <person name="Hiltunen Thoren M."/>
            <person name="Johannesson H."/>
        </authorList>
    </citation>
    <scope>NUCLEOTIDE SEQUENCE</scope>
    <source>
        <strain evidence="11">CBS 508.74</strain>
    </source>
</reference>
<evidence type="ECO:0000256" key="9">
    <source>
        <dbReference type="SAM" id="MobiDB-lite"/>
    </source>
</evidence>
<feature type="compositionally biased region" description="Basic and acidic residues" evidence="9">
    <location>
        <begin position="31"/>
        <end position="47"/>
    </location>
</feature>
<dbReference type="Proteomes" id="UP001302812">
    <property type="component" value="Unassembled WGS sequence"/>
</dbReference>
<dbReference type="RefSeq" id="XP_064672914.1">
    <property type="nucleotide sequence ID" value="XM_064812579.1"/>
</dbReference>
<keyword evidence="12" id="KW-1185">Reference proteome</keyword>
<dbReference type="InterPro" id="IPR024604">
    <property type="entry name" value="GSG2_C"/>
</dbReference>
<comment type="catalytic activity">
    <reaction evidence="7">
        <text>L-threonyl-[protein] + ATP = O-phospho-L-threonyl-[protein] + ADP + H(+)</text>
        <dbReference type="Rhea" id="RHEA:46608"/>
        <dbReference type="Rhea" id="RHEA-COMP:11060"/>
        <dbReference type="Rhea" id="RHEA-COMP:11605"/>
        <dbReference type="ChEBI" id="CHEBI:15378"/>
        <dbReference type="ChEBI" id="CHEBI:30013"/>
        <dbReference type="ChEBI" id="CHEBI:30616"/>
        <dbReference type="ChEBI" id="CHEBI:61977"/>
        <dbReference type="ChEBI" id="CHEBI:456216"/>
        <dbReference type="EC" id="2.7.11.1"/>
    </reaction>
</comment>
<evidence type="ECO:0000256" key="7">
    <source>
        <dbReference type="ARBA" id="ARBA00047899"/>
    </source>
</evidence>
<evidence type="ECO:0000313" key="11">
    <source>
        <dbReference type="EMBL" id="KAK4115344.1"/>
    </source>
</evidence>
<keyword evidence="5" id="KW-0418">Kinase</keyword>
<dbReference type="GO" id="GO:0000278">
    <property type="term" value="P:mitotic cell cycle"/>
    <property type="evidence" value="ECO:0007669"/>
    <property type="project" value="TreeGrafter"/>
</dbReference>
<name>A0AAN6YWC2_9PEZI</name>
<dbReference type="GO" id="GO:0005524">
    <property type="term" value="F:ATP binding"/>
    <property type="evidence" value="ECO:0007669"/>
    <property type="project" value="UniProtKB-KW"/>
</dbReference>
<evidence type="ECO:0000256" key="5">
    <source>
        <dbReference type="ARBA" id="ARBA00022777"/>
    </source>
</evidence>
<protein>
    <recommendedName>
        <fullName evidence="1">non-specific serine/threonine protein kinase</fullName>
        <ecNumber evidence="1">2.7.11.1</ecNumber>
    </recommendedName>
</protein>
<evidence type="ECO:0000256" key="1">
    <source>
        <dbReference type="ARBA" id="ARBA00012513"/>
    </source>
</evidence>
<sequence>MSRTATLRRYGKSARKTRAEILFAELPRSPTKKDAASESEPEAKNEPLGEVTDITQQFASVTLDATAWTADCPGTQTSELLSSSPVRERAASGSEPVSCRQPEDNQQRQEHHDEEESFQDEDLSFDGLRILTWDDLCPSGNRIEKIAEASYAEVYRITNQLGTSIIKVVRLKSPIKPQTKAQERSGLVDEEPHSEDDMLGELRISEWLADIPGFVVYKERYIVEGKATKALLQTHQAFHRRMKRKDPDRLQFYPSPSRYLDETRFLVVELGDAGTALEDFELTSISQVWDIFLHTALALARAEDLIQFEHRDLHEGNLCIRRVRPATTKPFSSSSSPLRFGFSGLDITILDYGLSRATNPYPDRPQSPSSLHSSSTNPSVVAYDLEKDLSLFTSTHAPLQTNTYRAMRSFLIHGDRVPLMLDPAQHAATGAYPKRSRNALNGKGKGKAISWRDYHPYTNVLWLAYLYEYLTSHFRGEDPRELEDFLRETAELRTHLDPKAPPRVLSFPCAGEVIRFAVEAGWVGEDQLVGDMDGSWLEGNSRVG</sequence>
<feature type="compositionally biased region" description="Polar residues" evidence="9">
    <location>
        <begin position="74"/>
        <end position="85"/>
    </location>
</feature>
<evidence type="ECO:0000256" key="8">
    <source>
        <dbReference type="ARBA" id="ARBA00048679"/>
    </source>
</evidence>
<evidence type="ECO:0000259" key="10">
    <source>
        <dbReference type="SMART" id="SM01331"/>
    </source>
</evidence>
<dbReference type="EMBL" id="MU853335">
    <property type="protein sequence ID" value="KAK4115344.1"/>
    <property type="molecule type" value="Genomic_DNA"/>
</dbReference>
<dbReference type="InterPro" id="IPR011009">
    <property type="entry name" value="Kinase-like_dom_sf"/>
</dbReference>
<gene>
    <name evidence="11" type="ORF">N656DRAFT_726802</name>
</gene>
<comment type="catalytic activity">
    <reaction evidence="8">
        <text>L-seryl-[protein] + ATP = O-phospho-L-seryl-[protein] + ADP + H(+)</text>
        <dbReference type="Rhea" id="RHEA:17989"/>
        <dbReference type="Rhea" id="RHEA-COMP:9863"/>
        <dbReference type="Rhea" id="RHEA-COMP:11604"/>
        <dbReference type="ChEBI" id="CHEBI:15378"/>
        <dbReference type="ChEBI" id="CHEBI:29999"/>
        <dbReference type="ChEBI" id="CHEBI:30616"/>
        <dbReference type="ChEBI" id="CHEBI:83421"/>
        <dbReference type="ChEBI" id="CHEBI:456216"/>
        <dbReference type="EC" id="2.7.11.1"/>
    </reaction>
</comment>
<evidence type="ECO:0000256" key="6">
    <source>
        <dbReference type="ARBA" id="ARBA00022840"/>
    </source>
</evidence>
<reference evidence="11" key="2">
    <citation type="submission" date="2023-05" db="EMBL/GenBank/DDBJ databases">
        <authorList>
            <consortium name="Lawrence Berkeley National Laboratory"/>
            <person name="Steindorff A."/>
            <person name="Hensen N."/>
            <person name="Bonometti L."/>
            <person name="Westerberg I."/>
            <person name="Brannstrom I.O."/>
            <person name="Guillou S."/>
            <person name="Cros-Aarteil S."/>
            <person name="Calhoun S."/>
            <person name="Haridas S."/>
            <person name="Kuo A."/>
            <person name="Mondo S."/>
            <person name="Pangilinan J."/>
            <person name="Riley R."/>
            <person name="Labutti K."/>
            <person name="Andreopoulos B."/>
            <person name="Lipzen A."/>
            <person name="Chen C."/>
            <person name="Yanf M."/>
            <person name="Daum C."/>
            <person name="Ng V."/>
            <person name="Clum A."/>
            <person name="Ohm R."/>
            <person name="Martin F."/>
            <person name="Silar P."/>
            <person name="Natvig D."/>
            <person name="Lalanne C."/>
            <person name="Gautier V."/>
            <person name="Ament-Velasquez S.L."/>
            <person name="Kruys A."/>
            <person name="Hutchinson M.I."/>
            <person name="Powell A.J."/>
            <person name="Barry K."/>
            <person name="Miller A.N."/>
            <person name="Grigoriev I.V."/>
            <person name="Debuchy R."/>
            <person name="Gladieux P."/>
            <person name="Thoren M.H."/>
            <person name="Johannesson H."/>
        </authorList>
    </citation>
    <scope>NUCLEOTIDE SEQUENCE</scope>
    <source>
        <strain evidence="11">CBS 508.74</strain>
    </source>
</reference>
<dbReference type="SUPFAM" id="SSF56112">
    <property type="entry name" value="Protein kinase-like (PK-like)"/>
    <property type="match status" value="1"/>
</dbReference>
<dbReference type="GO" id="GO:0005634">
    <property type="term" value="C:nucleus"/>
    <property type="evidence" value="ECO:0007669"/>
    <property type="project" value="TreeGrafter"/>
</dbReference>
<proteinExistence type="predicted"/>
<evidence type="ECO:0000256" key="3">
    <source>
        <dbReference type="ARBA" id="ARBA00022679"/>
    </source>
</evidence>
<accession>A0AAN6YWC2</accession>
<evidence type="ECO:0000313" key="12">
    <source>
        <dbReference type="Proteomes" id="UP001302812"/>
    </source>
</evidence>
<dbReference type="GeneID" id="89936704"/>
<evidence type="ECO:0000256" key="2">
    <source>
        <dbReference type="ARBA" id="ARBA00022527"/>
    </source>
</evidence>
<dbReference type="PANTHER" id="PTHR24419:SF18">
    <property type="entry name" value="SERINE_THREONINE-PROTEIN KINASE HASPIN"/>
    <property type="match status" value="1"/>
</dbReference>
<feature type="region of interest" description="Disordered" evidence="9">
    <location>
        <begin position="72"/>
        <end position="121"/>
    </location>
</feature>
<dbReference type="AlphaFoldDB" id="A0AAN6YWC2"/>
<feature type="compositionally biased region" description="Basic and acidic residues" evidence="9">
    <location>
        <begin position="101"/>
        <end position="114"/>
    </location>
</feature>
<keyword evidence="6" id="KW-0067">ATP-binding</keyword>
<dbReference type="EC" id="2.7.11.1" evidence="1"/>
<dbReference type="PANTHER" id="PTHR24419">
    <property type="entry name" value="INTERLEUKIN-1 RECEPTOR-ASSOCIATED KINASE"/>
    <property type="match status" value="1"/>
</dbReference>
<feature type="domain" description="Serine/threonine-protein kinase haspin C-terminal" evidence="10">
    <location>
        <begin position="389"/>
        <end position="515"/>
    </location>
</feature>
<dbReference type="GO" id="GO:0072354">
    <property type="term" value="F:histone H3T3 kinase activity"/>
    <property type="evidence" value="ECO:0007669"/>
    <property type="project" value="TreeGrafter"/>
</dbReference>
<dbReference type="SMART" id="SM01331">
    <property type="entry name" value="DUF3635"/>
    <property type="match status" value="1"/>
</dbReference>
<dbReference type="Gene3D" id="1.10.510.10">
    <property type="entry name" value="Transferase(Phosphotransferase) domain 1"/>
    <property type="match status" value="1"/>
</dbReference>